<evidence type="ECO:0000313" key="4">
    <source>
        <dbReference type="Proteomes" id="UP000321196"/>
    </source>
</evidence>
<feature type="repeat" description="TPR" evidence="1">
    <location>
        <begin position="104"/>
        <end position="137"/>
    </location>
</feature>
<dbReference type="InterPro" id="IPR011990">
    <property type="entry name" value="TPR-like_helical_dom_sf"/>
</dbReference>
<organism evidence="3 4">
    <name type="scientific">Microbacterium mitrae</name>
    <dbReference type="NCBI Taxonomy" id="664640"/>
    <lineage>
        <taxon>Bacteria</taxon>
        <taxon>Bacillati</taxon>
        <taxon>Actinomycetota</taxon>
        <taxon>Actinomycetes</taxon>
        <taxon>Micrococcales</taxon>
        <taxon>Microbacteriaceae</taxon>
        <taxon>Microbacterium</taxon>
    </lineage>
</organism>
<reference evidence="3 4" key="1">
    <citation type="submission" date="2019-08" db="EMBL/GenBank/DDBJ databases">
        <authorList>
            <person name="Dong K."/>
        </authorList>
    </citation>
    <scope>NUCLEOTIDE SEQUENCE [LARGE SCALE GENOMIC DNA]</scope>
    <source>
        <strain evidence="3 4">M4-8</strain>
    </source>
</reference>
<dbReference type="Proteomes" id="UP000321196">
    <property type="component" value="Unassembled WGS sequence"/>
</dbReference>
<dbReference type="EMBL" id="VRSW01000002">
    <property type="protein sequence ID" value="TXK04879.1"/>
    <property type="molecule type" value="Genomic_DNA"/>
</dbReference>
<comment type="caution">
    <text evidence="3">The sequence shown here is derived from an EMBL/GenBank/DDBJ whole genome shotgun (WGS) entry which is preliminary data.</text>
</comment>
<evidence type="ECO:0000256" key="2">
    <source>
        <dbReference type="SAM" id="Phobius"/>
    </source>
</evidence>
<evidence type="ECO:0000313" key="3">
    <source>
        <dbReference type="EMBL" id="TXK04879.1"/>
    </source>
</evidence>
<protein>
    <submittedName>
        <fullName evidence="3">Uncharacterized protein</fullName>
    </submittedName>
</protein>
<keyword evidence="2" id="KW-1133">Transmembrane helix</keyword>
<dbReference type="Gene3D" id="1.25.40.10">
    <property type="entry name" value="Tetratricopeptide repeat domain"/>
    <property type="match status" value="1"/>
</dbReference>
<accession>A0A5C8HPE7</accession>
<evidence type="ECO:0000256" key="1">
    <source>
        <dbReference type="PROSITE-ProRule" id="PRU00339"/>
    </source>
</evidence>
<keyword evidence="2" id="KW-0472">Membrane</keyword>
<dbReference type="SUPFAM" id="SSF48452">
    <property type="entry name" value="TPR-like"/>
    <property type="match status" value="1"/>
</dbReference>
<keyword evidence="2" id="KW-0812">Transmembrane</keyword>
<name>A0A5C8HPE7_9MICO</name>
<feature type="transmembrane region" description="Helical" evidence="2">
    <location>
        <begin position="25"/>
        <end position="46"/>
    </location>
</feature>
<dbReference type="PROSITE" id="PS50005">
    <property type="entry name" value="TPR"/>
    <property type="match status" value="1"/>
</dbReference>
<sequence length="139" mass="15479">MAVVLALYIVFVAQRGVIMLSTGDPIAVTMGIALLVLPLIGAWALWREVQFGRHSDRLGRVLEAEDALPHEEVAVYPSGRPRKDAGDELFPQYRADVEANPTDWRSWYRLGLVYDAAGDRPRARQAIRKAISLEKHATA</sequence>
<keyword evidence="1" id="KW-0802">TPR repeat</keyword>
<gene>
    <name evidence="3" type="ORF">FVP60_08210</name>
</gene>
<dbReference type="OrthoDB" id="4485518at2"/>
<proteinExistence type="predicted"/>
<dbReference type="AlphaFoldDB" id="A0A5C8HPE7"/>
<dbReference type="InterPro" id="IPR019734">
    <property type="entry name" value="TPR_rpt"/>
</dbReference>
<keyword evidence="4" id="KW-1185">Reference proteome</keyword>